<dbReference type="AlphaFoldDB" id="A0A4P9VXZ0"/>
<evidence type="ECO:0000313" key="3">
    <source>
        <dbReference type="Proteomes" id="UP000269721"/>
    </source>
</evidence>
<sequence length="268" mass="28886">MHNYRSPFFPPLPDHPEEPAQRPPQDTPRDSTPVKHEYRPSWGNPYDASVPPAAQRPPQHNHRSTSGLKPEYFPSLGNSHDASAPPVYHLPRLDWWTPPVTPYEEAPQIGLPSQRPQPPAFGLHTLFNYPPPSNAVASAGESVEESAPYDDGAAGRVGRGKRARTASGNSVGSGEYGTYPPPLVFVAHYLDIVCLACKSSQEQQDAGSVPPSPQPAPPLLAVGRLLYILPEPVPGYAPLPTYLGTCAPSGGRRRSAPDPQTRTQAPPA</sequence>
<feature type="region of interest" description="Disordered" evidence="1">
    <location>
        <begin position="1"/>
        <end position="83"/>
    </location>
</feature>
<evidence type="ECO:0000313" key="2">
    <source>
        <dbReference type="EMBL" id="RKO83170.1"/>
    </source>
</evidence>
<feature type="region of interest" description="Disordered" evidence="1">
    <location>
        <begin position="145"/>
        <end position="173"/>
    </location>
</feature>
<reference evidence="3" key="1">
    <citation type="journal article" date="2018" name="Nat. Microbiol.">
        <title>Leveraging single-cell genomics to expand the fungal tree of life.</title>
        <authorList>
            <person name="Ahrendt S.R."/>
            <person name="Quandt C.A."/>
            <person name="Ciobanu D."/>
            <person name="Clum A."/>
            <person name="Salamov A."/>
            <person name="Andreopoulos B."/>
            <person name="Cheng J.F."/>
            <person name="Woyke T."/>
            <person name="Pelin A."/>
            <person name="Henrissat B."/>
            <person name="Reynolds N.K."/>
            <person name="Benny G.L."/>
            <person name="Smith M.E."/>
            <person name="James T.Y."/>
            <person name="Grigoriev I.V."/>
        </authorList>
    </citation>
    <scope>NUCLEOTIDE SEQUENCE [LARGE SCALE GENOMIC DNA]</scope>
</reference>
<feature type="compositionally biased region" description="Basic and acidic residues" evidence="1">
    <location>
        <begin position="27"/>
        <end position="39"/>
    </location>
</feature>
<protein>
    <submittedName>
        <fullName evidence="2">Uncharacterized protein</fullName>
    </submittedName>
</protein>
<proteinExistence type="predicted"/>
<keyword evidence="3" id="KW-1185">Reference proteome</keyword>
<gene>
    <name evidence="2" type="ORF">BDK51DRAFT_46452</name>
</gene>
<accession>A0A4P9VXZ0</accession>
<name>A0A4P9VXZ0_9FUNG</name>
<evidence type="ECO:0000256" key="1">
    <source>
        <dbReference type="SAM" id="MobiDB-lite"/>
    </source>
</evidence>
<dbReference type="EMBL" id="ML001574">
    <property type="protein sequence ID" value="RKO83170.1"/>
    <property type="molecule type" value="Genomic_DNA"/>
</dbReference>
<feature type="compositionally biased region" description="Polar residues" evidence="1">
    <location>
        <begin position="258"/>
        <end position="268"/>
    </location>
</feature>
<organism evidence="2 3">
    <name type="scientific">Blyttiomyces helicus</name>
    <dbReference type="NCBI Taxonomy" id="388810"/>
    <lineage>
        <taxon>Eukaryota</taxon>
        <taxon>Fungi</taxon>
        <taxon>Fungi incertae sedis</taxon>
        <taxon>Chytridiomycota</taxon>
        <taxon>Chytridiomycota incertae sedis</taxon>
        <taxon>Chytridiomycetes</taxon>
        <taxon>Chytridiomycetes incertae sedis</taxon>
        <taxon>Blyttiomyces</taxon>
    </lineage>
</organism>
<dbReference type="Proteomes" id="UP000269721">
    <property type="component" value="Unassembled WGS sequence"/>
</dbReference>
<feature type="region of interest" description="Disordered" evidence="1">
    <location>
        <begin position="246"/>
        <end position="268"/>
    </location>
</feature>